<dbReference type="RefSeq" id="WP_309481560.1">
    <property type="nucleotide sequence ID" value="NZ_CP133720.1"/>
</dbReference>
<keyword evidence="1" id="KW-0472">Membrane</keyword>
<keyword evidence="1" id="KW-0812">Transmembrane</keyword>
<feature type="transmembrane region" description="Helical" evidence="1">
    <location>
        <begin position="35"/>
        <end position="53"/>
    </location>
</feature>
<reference evidence="2" key="1">
    <citation type="submission" date="2023-09" db="EMBL/GenBank/DDBJ databases">
        <title>Undibacterium sp. 20NA77.5 isolated from freshwater.</title>
        <authorList>
            <person name="Le V."/>
            <person name="Ko S.-R."/>
            <person name="Ahn C.-Y."/>
            <person name="Oh H.-M."/>
        </authorList>
    </citation>
    <scope>NUCLEOTIDE SEQUENCE</scope>
    <source>
        <strain evidence="2">20NA77.5</strain>
    </source>
</reference>
<evidence type="ECO:0000313" key="2">
    <source>
        <dbReference type="EMBL" id="WMW80067.1"/>
    </source>
</evidence>
<dbReference type="EMBL" id="CP133720">
    <property type="protein sequence ID" value="WMW80067.1"/>
    <property type="molecule type" value="Genomic_DNA"/>
</dbReference>
<sequence length="107" mass="11312">MFTIGIFYLLALIVIGIVSIAMLRASGYLVVAAKGAFGSLGFLMAACFIYGLFNRFSFLHGASPPGIESGFAYAMIAGFSVGPIVFIVGGLLTAAISHVRKVRKLKF</sequence>
<dbReference type="Proteomes" id="UP001181355">
    <property type="component" value="Chromosome"/>
</dbReference>
<keyword evidence="1" id="KW-1133">Transmembrane helix</keyword>
<keyword evidence="3" id="KW-1185">Reference proteome</keyword>
<feature type="transmembrane region" description="Helical" evidence="1">
    <location>
        <begin position="6"/>
        <end position="23"/>
    </location>
</feature>
<gene>
    <name evidence="2" type="ORF">RF679_15645</name>
</gene>
<proteinExistence type="predicted"/>
<feature type="transmembrane region" description="Helical" evidence="1">
    <location>
        <begin position="73"/>
        <end position="96"/>
    </location>
</feature>
<evidence type="ECO:0000313" key="3">
    <source>
        <dbReference type="Proteomes" id="UP001181355"/>
    </source>
</evidence>
<protein>
    <submittedName>
        <fullName evidence="2">Uncharacterized protein</fullName>
    </submittedName>
</protein>
<name>A0ABY9RIC1_9BURK</name>
<organism evidence="2 3">
    <name type="scientific">Undibacterium cyanobacteriorum</name>
    <dbReference type="NCBI Taxonomy" id="3073561"/>
    <lineage>
        <taxon>Bacteria</taxon>
        <taxon>Pseudomonadati</taxon>
        <taxon>Pseudomonadota</taxon>
        <taxon>Betaproteobacteria</taxon>
        <taxon>Burkholderiales</taxon>
        <taxon>Oxalobacteraceae</taxon>
        <taxon>Undibacterium</taxon>
    </lineage>
</organism>
<evidence type="ECO:0000256" key="1">
    <source>
        <dbReference type="SAM" id="Phobius"/>
    </source>
</evidence>
<accession>A0ABY9RIC1</accession>